<dbReference type="PANTHER" id="PTHR10815">
    <property type="entry name" value="METHYLATED-DNA--PROTEIN-CYSTEINE METHYLTRANSFERASE"/>
    <property type="match status" value="1"/>
</dbReference>
<evidence type="ECO:0000256" key="2">
    <source>
        <dbReference type="ARBA" id="ARBA00008711"/>
    </source>
</evidence>
<dbReference type="GO" id="GO:0006281">
    <property type="term" value="P:DNA repair"/>
    <property type="evidence" value="ECO:0007669"/>
    <property type="project" value="UniProtKB-KW"/>
</dbReference>
<dbReference type="CDD" id="cd06445">
    <property type="entry name" value="ATase"/>
    <property type="match status" value="1"/>
</dbReference>
<dbReference type="GO" id="GO:0032259">
    <property type="term" value="P:methylation"/>
    <property type="evidence" value="ECO:0007669"/>
    <property type="project" value="UniProtKB-KW"/>
</dbReference>
<keyword evidence="6" id="KW-0227">DNA damage</keyword>
<evidence type="ECO:0000256" key="10">
    <source>
        <dbReference type="ARBA" id="ARBA00049348"/>
    </source>
</evidence>
<dbReference type="SUPFAM" id="SSF53155">
    <property type="entry name" value="Methylated DNA-protein cysteine methyltransferase domain"/>
    <property type="match status" value="1"/>
</dbReference>
<sequence>MMTLAIHDQRLTKPGHQNAALRDYDSVRRAIAFISENWRAQPTIEAMADAAGVTPDELHHLFRRWASITPKAFMQALTLDHAKGLLRDSASVLDAALDSGLSGPGRLHDLFVTHEAMSPGEWKNGGAGLTLRYGFHASPFGTAIVIATDRGLSGLAFADPGEEKAALADMTRRWRNATYVEDHEGTAPLAQRIFDTKLWRPDQPLRVVMIGTDFEVRVWETLLKIPMGRAVSYSDIACNINSPKASRAVGAAVGKNPVSFVVPCHRALGKSGTLTGYHWGITRKQAMLGWEAGKLGSWGCSDCLMSFRGDARHRTMVRNCAPENLEIPGSPFGRPGMTASVTPPDPASRPRSNPHSGGR</sequence>
<keyword evidence="7" id="KW-0805">Transcription regulation</keyword>
<dbReference type="GO" id="GO:0043565">
    <property type="term" value="F:sequence-specific DNA binding"/>
    <property type="evidence" value="ECO:0007669"/>
    <property type="project" value="InterPro"/>
</dbReference>
<evidence type="ECO:0000256" key="6">
    <source>
        <dbReference type="ARBA" id="ARBA00022763"/>
    </source>
</evidence>
<dbReference type="Gene3D" id="1.10.10.60">
    <property type="entry name" value="Homeodomain-like"/>
    <property type="match status" value="1"/>
</dbReference>
<protein>
    <recommendedName>
        <fullName evidence="3">methylated-DNA--[protein]-cysteine S-methyltransferase</fullName>
        <ecNumber evidence="3">2.1.1.63</ecNumber>
    </recommendedName>
</protein>
<evidence type="ECO:0000256" key="8">
    <source>
        <dbReference type="ARBA" id="ARBA00023163"/>
    </source>
</evidence>
<keyword evidence="4" id="KW-0489">Methyltransferase</keyword>
<dbReference type="GO" id="GO:0003700">
    <property type="term" value="F:DNA-binding transcription factor activity"/>
    <property type="evidence" value="ECO:0007669"/>
    <property type="project" value="InterPro"/>
</dbReference>
<dbReference type="PANTHER" id="PTHR10815:SF13">
    <property type="entry name" value="METHYLATED-DNA--PROTEIN-CYSTEINE METHYLTRANSFERASE"/>
    <property type="match status" value="1"/>
</dbReference>
<dbReference type="InterPro" id="IPR036388">
    <property type="entry name" value="WH-like_DNA-bd_sf"/>
</dbReference>
<reference evidence="13" key="1">
    <citation type="submission" date="2020-05" db="EMBL/GenBank/DDBJ databases">
        <title>Complete genome sequence of Bradyrhizobium diazoefficiens XF5 isolated from soybean nodule.</title>
        <authorList>
            <person name="Noda R."/>
            <person name="Kakizaki K."/>
            <person name="Minamisawa K."/>
        </authorList>
    </citation>
    <scope>NUCLEOTIDE SEQUENCE</scope>
    <source>
        <strain evidence="13">XF5</strain>
    </source>
</reference>
<name>A0A809ZP35_9BRAD</name>
<dbReference type="Pfam" id="PF01035">
    <property type="entry name" value="DNA_binding_1"/>
    <property type="match status" value="1"/>
</dbReference>
<dbReference type="InterPro" id="IPR036217">
    <property type="entry name" value="MethylDNA_cys_MeTrfase_DNAb"/>
</dbReference>
<dbReference type="AlphaFoldDB" id="A0A809ZP35"/>
<evidence type="ECO:0000256" key="3">
    <source>
        <dbReference type="ARBA" id="ARBA00011918"/>
    </source>
</evidence>
<comment type="catalytic activity">
    <reaction evidence="1">
        <text>a 4-O-methyl-thymidine in DNA + L-cysteinyl-[protein] = a thymidine in DNA + S-methyl-L-cysteinyl-[protein]</text>
        <dbReference type="Rhea" id="RHEA:53428"/>
        <dbReference type="Rhea" id="RHEA-COMP:10131"/>
        <dbReference type="Rhea" id="RHEA-COMP:10132"/>
        <dbReference type="Rhea" id="RHEA-COMP:13555"/>
        <dbReference type="Rhea" id="RHEA-COMP:13556"/>
        <dbReference type="ChEBI" id="CHEBI:29950"/>
        <dbReference type="ChEBI" id="CHEBI:82612"/>
        <dbReference type="ChEBI" id="CHEBI:137386"/>
        <dbReference type="ChEBI" id="CHEBI:137387"/>
        <dbReference type="EC" id="2.1.1.63"/>
    </reaction>
</comment>
<dbReference type="GO" id="GO:0003908">
    <property type="term" value="F:methylated-DNA-[protein]-cysteine S-methyltransferase activity"/>
    <property type="evidence" value="ECO:0007669"/>
    <property type="project" value="UniProtKB-EC"/>
</dbReference>
<keyword evidence="8" id="KW-0804">Transcription</keyword>
<dbReference type="SUPFAM" id="SSF46767">
    <property type="entry name" value="Methylated DNA-protein cysteine methyltransferase, C-terminal domain"/>
    <property type="match status" value="1"/>
</dbReference>
<dbReference type="InterPro" id="IPR009057">
    <property type="entry name" value="Homeodomain-like_sf"/>
</dbReference>
<evidence type="ECO:0000256" key="1">
    <source>
        <dbReference type="ARBA" id="ARBA00001286"/>
    </source>
</evidence>
<feature type="compositionally biased region" description="Polar residues" evidence="11">
    <location>
        <begin position="350"/>
        <end position="359"/>
    </location>
</feature>
<comment type="catalytic activity">
    <reaction evidence="10">
        <text>a 6-O-methyl-2'-deoxyguanosine in DNA + L-cysteinyl-[protein] = S-methyl-L-cysteinyl-[protein] + a 2'-deoxyguanosine in DNA</text>
        <dbReference type="Rhea" id="RHEA:24000"/>
        <dbReference type="Rhea" id="RHEA-COMP:10131"/>
        <dbReference type="Rhea" id="RHEA-COMP:10132"/>
        <dbReference type="Rhea" id="RHEA-COMP:11367"/>
        <dbReference type="Rhea" id="RHEA-COMP:11368"/>
        <dbReference type="ChEBI" id="CHEBI:29950"/>
        <dbReference type="ChEBI" id="CHEBI:82612"/>
        <dbReference type="ChEBI" id="CHEBI:85445"/>
        <dbReference type="ChEBI" id="CHEBI:85448"/>
        <dbReference type="EC" id="2.1.1.63"/>
    </reaction>
</comment>
<dbReference type="SUPFAM" id="SSF46689">
    <property type="entry name" value="Homeodomain-like"/>
    <property type="match status" value="1"/>
</dbReference>
<dbReference type="PROSITE" id="PS01124">
    <property type="entry name" value="HTH_ARAC_FAMILY_2"/>
    <property type="match status" value="1"/>
</dbReference>
<dbReference type="Pfam" id="PF12833">
    <property type="entry name" value="HTH_18"/>
    <property type="match status" value="1"/>
</dbReference>
<evidence type="ECO:0000313" key="13">
    <source>
        <dbReference type="EMBL" id="BCE53207.1"/>
    </source>
</evidence>
<dbReference type="InterPro" id="IPR018060">
    <property type="entry name" value="HTH_AraC"/>
</dbReference>
<dbReference type="NCBIfam" id="TIGR00589">
    <property type="entry name" value="ogt"/>
    <property type="match status" value="1"/>
</dbReference>
<dbReference type="Gene3D" id="3.30.160.70">
    <property type="entry name" value="Methylated DNA-protein cysteine methyltransferase domain"/>
    <property type="match status" value="1"/>
</dbReference>
<keyword evidence="9" id="KW-0234">DNA repair</keyword>
<organism evidence="13">
    <name type="scientific">Bradyrhizobium diazoefficiens</name>
    <dbReference type="NCBI Taxonomy" id="1355477"/>
    <lineage>
        <taxon>Bacteria</taxon>
        <taxon>Pseudomonadati</taxon>
        <taxon>Pseudomonadota</taxon>
        <taxon>Alphaproteobacteria</taxon>
        <taxon>Hyphomicrobiales</taxon>
        <taxon>Nitrobacteraceae</taxon>
        <taxon>Bradyrhizobium</taxon>
    </lineage>
</organism>
<proteinExistence type="inferred from homology"/>
<evidence type="ECO:0000256" key="9">
    <source>
        <dbReference type="ARBA" id="ARBA00023204"/>
    </source>
</evidence>
<evidence type="ECO:0000256" key="4">
    <source>
        <dbReference type="ARBA" id="ARBA00022603"/>
    </source>
</evidence>
<evidence type="ECO:0000256" key="5">
    <source>
        <dbReference type="ARBA" id="ARBA00022679"/>
    </source>
</evidence>
<keyword evidence="5" id="KW-0808">Transferase</keyword>
<gene>
    <name evidence="13" type="ORF">XF5B_07190</name>
</gene>
<dbReference type="InterPro" id="IPR036631">
    <property type="entry name" value="MGMT_N_sf"/>
</dbReference>
<dbReference type="EMBL" id="AP023095">
    <property type="protein sequence ID" value="BCE53207.1"/>
    <property type="molecule type" value="Genomic_DNA"/>
</dbReference>
<evidence type="ECO:0000256" key="11">
    <source>
        <dbReference type="SAM" id="MobiDB-lite"/>
    </source>
</evidence>
<accession>A0A809ZP35</accession>
<feature type="domain" description="HTH araC/xylS-type" evidence="12">
    <location>
        <begin position="28"/>
        <end position="125"/>
    </location>
</feature>
<dbReference type="SMART" id="SM00342">
    <property type="entry name" value="HTH_ARAC"/>
    <property type="match status" value="1"/>
</dbReference>
<dbReference type="InterPro" id="IPR014048">
    <property type="entry name" value="MethylDNA_cys_MeTrfase_DNA-bd"/>
</dbReference>
<comment type="similarity">
    <text evidence="2">Belongs to the MGMT family.</text>
</comment>
<dbReference type="Gene3D" id="1.10.10.10">
    <property type="entry name" value="Winged helix-like DNA-binding domain superfamily/Winged helix DNA-binding domain"/>
    <property type="match status" value="1"/>
</dbReference>
<dbReference type="FunFam" id="1.10.10.10:FF:000214">
    <property type="entry name" value="Methylated-DNA--protein-cysteine methyltransferase"/>
    <property type="match status" value="1"/>
</dbReference>
<evidence type="ECO:0000259" key="12">
    <source>
        <dbReference type="PROSITE" id="PS01124"/>
    </source>
</evidence>
<evidence type="ECO:0000256" key="7">
    <source>
        <dbReference type="ARBA" id="ARBA00023015"/>
    </source>
</evidence>
<dbReference type="EC" id="2.1.1.63" evidence="3"/>
<feature type="region of interest" description="Disordered" evidence="11">
    <location>
        <begin position="327"/>
        <end position="359"/>
    </location>
</feature>